<dbReference type="eggNOG" id="ENOG5033Z1H">
    <property type="taxonomic scope" value="Bacteria"/>
</dbReference>
<reference evidence="2 3" key="1">
    <citation type="submission" date="2013-09" db="EMBL/GenBank/DDBJ databases">
        <title>Complete genome sequence of Corynebacterium doosanense CAU 212(T) (=DSM 45436(T)), isolated from activated sludge.</title>
        <authorList>
            <person name="Schaffert L."/>
            <person name="Albersmeier A."/>
            <person name="Kalinowski J."/>
            <person name="Ruckert C."/>
        </authorList>
    </citation>
    <scope>NUCLEOTIDE SEQUENCE [LARGE SCALE GENOMIC DNA]</scope>
    <source>
        <strain evidence="2 3">CAU 212</strain>
    </source>
</reference>
<dbReference type="OrthoDB" id="5145833at2"/>
<evidence type="ECO:0000259" key="1">
    <source>
        <dbReference type="Pfam" id="PF10979"/>
    </source>
</evidence>
<dbReference type="AlphaFoldDB" id="A0A097IFS4"/>
<name>A0A097IFS4_9CORY</name>
<dbReference type="KEGG" id="cdo:CDOO_06745"/>
<dbReference type="InterPro" id="IPR024498">
    <property type="entry name" value="DUF2786"/>
</dbReference>
<gene>
    <name evidence="2" type="ORF">CDOO_06745</name>
</gene>
<feature type="domain" description="DUF2786" evidence="1">
    <location>
        <begin position="8"/>
        <end position="45"/>
    </location>
</feature>
<dbReference type="Proteomes" id="UP000029914">
    <property type="component" value="Chromosome"/>
</dbReference>
<dbReference type="HOGENOM" id="CLU_098224_0_0_11"/>
<evidence type="ECO:0000313" key="3">
    <source>
        <dbReference type="Proteomes" id="UP000029914"/>
    </source>
</evidence>
<sequence length="231" mass="25106">MARGQESIKDKVRKLLNQAADQEGTPEAALFYGKAFSLMARHGFDERDLGRDGAQRGMQRLDTDFSGSYSDMQMNLLNTLAHALHCVAVASRRPRAVGVVSGSVFGLRPHVERVELLFTLLNPMMAGLSTGAGNTVAQRRSFMAGFAAETGRRLTEAEAEVGREHQGYGLALIDDREQARSFMEESVDGVANHRRRARLDADAYTRGASAARRADLGQTRLAGSRGLPQAG</sequence>
<keyword evidence="3" id="KW-1185">Reference proteome</keyword>
<dbReference type="Pfam" id="PF10979">
    <property type="entry name" value="DUF2786"/>
    <property type="match status" value="1"/>
</dbReference>
<proteinExistence type="predicted"/>
<dbReference type="EMBL" id="CP006764">
    <property type="protein sequence ID" value="AIT60983.1"/>
    <property type="molecule type" value="Genomic_DNA"/>
</dbReference>
<organism evidence="2 3">
    <name type="scientific">Corynebacterium doosanense CAU 212 = DSM 45436</name>
    <dbReference type="NCBI Taxonomy" id="558173"/>
    <lineage>
        <taxon>Bacteria</taxon>
        <taxon>Bacillati</taxon>
        <taxon>Actinomycetota</taxon>
        <taxon>Actinomycetes</taxon>
        <taxon>Mycobacteriales</taxon>
        <taxon>Corynebacteriaceae</taxon>
        <taxon>Corynebacterium</taxon>
    </lineage>
</organism>
<evidence type="ECO:0000313" key="2">
    <source>
        <dbReference type="EMBL" id="AIT60983.1"/>
    </source>
</evidence>
<accession>A0A097IFS4</accession>
<dbReference type="RefSeq" id="WP_018022493.1">
    <property type="nucleotide sequence ID" value="NZ_AQUX01000008.1"/>
</dbReference>
<protein>
    <recommendedName>
        <fullName evidence="1">DUF2786 domain-containing protein</fullName>
    </recommendedName>
</protein>